<dbReference type="EMBL" id="NVUU01000016">
    <property type="protein sequence ID" value="PCI95523.1"/>
    <property type="molecule type" value="Genomic_DNA"/>
</dbReference>
<name>A0A2A4YL08_UNCAE</name>
<comment type="caution">
    <text evidence="2">The sequence shown here is derived from an EMBL/GenBank/DDBJ whole genome shotgun (WGS) entry which is preliminary data.</text>
</comment>
<proteinExistence type="predicted"/>
<gene>
    <name evidence="2" type="ORF">COB11_01950</name>
</gene>
<dbReference type="PANTHER" id="PTHR35604">
    <property type="entry name" value="TRANSPOSASE INSH FOR INSERTION SEQUENCE ELEMENT IS5A-RELATED"/>
    <property type="match status" value="1"/>
</dbReference>
<dbReference type="PANTHER" id="PTHR35604:SF2">
    <property type="entry name" value="TRANSPOSASE INSH FOR INSERTION SEQUENCE ELEMENT IS5A-RELATED"/>
    <property type="match status" value="1"/>
</dbReference>
<evidence type="ECO:0000313" key="2">
    <source>
        <dbReference type="EMBL" id="PCI95523.1"/>
    </source>
</evidence>
<dbReference type="Pfam" id="PF05598">
    <property type="entry name" value="DUF772"/>
    <property type="match status" value="1"/>
</dbReference>
<evidence type="ECO:0000313" key="3">
    <source>
        <dbReference type="Proteomes" id="UP000217838"/>
    </source>
</evidence>
<dbReference type="InterPro" id="IPR008490">
    <property type="entry name" value="Transposase_InsH_N"/>
</dbReference>
<protein>
    <recommendedName>
        <fullName evidence="1">Transposase InsH N-terminal domain-containing protein</fullName>
    </recommendedName>
</protein>
<reference evidence="3" key="1">
    <citation type="submission" date="2017-08" db="EMBL/GenBank/DDBJ databases">
        <title>A dynamic microbial community with high functional redundancy inhabits the cold, oxic subseafloor aquifer.</title>
        <authorList>
            <person name="Tully B.J."/>
            <person name="Wheat C.G."/>
            <person name="Glazer B.T."/>
            <person name="Huber J.A."/>
        </authorList>
    </citation>
    <scope>NUCLEOTIDE SEQUENCE [LARGE SCALE GENOMIC DNA]</scope>
</reference>
<dbReference type="AlphaFoldDB" id="A0A2A4YL08"/>
<organism evidence="2 3">
    <name type="scientific">Aerophobetes bacterium</name>
    <dbReference type="NCBI Taxonomy" id="2030807"/>
    <lineage>
        <taxon>Bacteria</taxon>
        <taxon>Candidatus Aerophobota</taxon>
    </lineage>
</organism>
<feature type="domain" description="Transposase InsH N-terminal" evidence="1">
    <location>
        <begin position="1"/>
        <end position="84"/>
    </location>
</feature>
<sequence length="114" mass="13594">MRQIVPWKKMAKVIRPHYYSNKTGRPAYDLVLMIKIHCLQQWYNLGDLTMEEAIYDRLSFARFLDIDLMNNRVPDETTILSFRHLIEKNNLAKQLFELINRIRIGAHYNTAVDL</sequence>
<dbReference type="Proteomes" id="UP000217838">
    <property type="component" value="Unassembled WGS sequence"/>
</dbReference>
<evidence type="ECO:0000259" key="1">
    <source>
        <dbReference type="Pfam" id="PF05598"/>
    </source>
</evidence>
<accession>A0A2A4YL08</accession>